<dbReference type="InterPro" id="IPR055170">
    <property type="entry name" value="GFO_IDH_MocA-like_dom"/>
</dbReference>
<dbReference type="InterPro" id="IPR000683">
    <property type="entry name" value="Gfo/Idh/MocA-like_OxRdtase_N"/>
</dbReference>
<dbReference type="GO" id="GO:0000166">
    <property type="term" value="F:nucleotide binding"/>
    <property type="evidence" value="ECO:0007669"/>
    <property type="project" value="InterPro"/>
</dbReference>
<accession>A0A0P9FAG4</accession>
<organism evidence="3 4">
    <name type="scientific">Kouleothrix aurantiaca</name>
    <dbReference type="NCBI Taxonomy" id="186479"/>
    <lineage>
        <taxon>Bacteria</taxon>
        <taxon>Bacillati</taxon>
        <taxon>Chloroflexota</taxon>
        <taxon>Chloroflexia</taxon>
        <taxon>Chloroflexales</taxon>
        <taxon>Roseiflexineae</taxon>
        <taxon>Roseiflexaceae</taxon>
        <taxon>Kouleothrix</taxon>
    </lineage>
</organism>
<dbReference type="SUPFAM" id="SSF51735">
    <property type="entry name" value="NAD(P)-binding Rossmann-fold domains"/>
    <property type="match status" value="1"/>
</dbReference>
<reference evidence="3 4" key="1">
    <citation type="submission" date="2015-09" db="EMBL/GenBank/DDBJ databases">
        <title>Draft genome sequence of Kouleothrix aurantiaca JCM 19913.</title>
        <authorList>
            <person name="Hemp J."/>
        </authorList>
    </citation>
    <scope>NUCLEOTIDE SEQUENCE [LARGE SCALE GENOMIC DNA]</scope>
    <source>
        <strain evidence="3 4">COM-B</strain>
    </source>
</reference>
<feature type="domain" description="GFO/IDH/MocA-like oxidoreductase" evidence="2">
    <location>
        <begin position="133"/>
        <end position="257"/>
    </location>
</feature>
<evidence type="ECO:0000313" key="3">
    <source>
        <dbReference type="EMBL" id="KPV49571.1"/>
    </source>
</evidence>
<dbReference type="Proteomes" id="UP000050509">
    <property type="component" value="Unassembled WGS sequence"/>
</dbReference>
<dbReference type="InterPro" id="IPR052515">
    <property type="entry name" value="Gfo/Idh/MocA_Oxidoreductase"/>
</dbReference>
<comment type="caution">
    <text evidence="3">The sequence shown here is derived from an EMBL/GenBank/DDBJ whole genome shotgun (WGS) entry which is preliminary data.</text>
</comment>
<name>A0A0P9FAG4_9CHLR</name>
<protein>
    <submittedName>
        <fullName evidence="3">Oxidoreductase</fullName>
    </submittedName>
</protein>
<evidence type="ECO:0000259" key="2">
    <source>
        <dbReference type="Pfam" id="PF22725"/>
    </source>
</evidence>
<sequence>MSGGRIGIGILGAGMVARYHAQAAAACADMGAHLVGIAHPDPARAPAIAEQFGAPWLSPAALLAHPDVEIVCICTPSGQHAPQTIAAAQAGKHILVEKPMALILADADAMIAAAQAANVRLGVALQRRAEPHFQAIHAAVAAGVLGDLTLGTVTIPYFRAQRYYDQAAWRGTWALDGGGVLMNQGIHLLDVLVWLMGDPVAVQAAAGTLQRAVEVEDTLAATLRFASGAFATVAASTTIEPGFPHRVAVYGTRGGLEIEGERLVRWQSADGVPPPCDLAAPPSDAGAAGDPRGIAPSGHTALLRDMIGAVREGRPPLVDGAEGRRSLAAVLAIYAAAGLPR</sequence>
<dbReference type="EMBL" id="LJCR01001881">
    <property type="protein sequence ID" value="KPV49571.1"/>
    <property type="molecule type" value="Genomic_DNA"/>
</dbReference>
<gene>
    <name evidence="3" type="ORF">SE17_31850</name>
</gene>
<dbReference type="Gene3D" id="3.40.50.720">
    <property type="entry name" value="NAD(P)-binding Rossmann-like Domain"/>
    <property type="match status" value="1"/>
</dbReference>
<evidence type="ECO:0000259" key="1">
    <source>
        <dbReference type="Pfam" id="PF01408"/>
    </source>
</evidence>
<keyword evidence="4" id="KW-1185">Reference proteome</keyword>
<dbReference type="AlphaFoldDB" id="A0A0P9FAG4"/>
<dbReference type="Pfam" id="PF22725">
    <property type="entry name" value="GFO_IDH_MocA_C3"/>
    <property type="match status" value="1"/>
</dbReference>
<dbReference type="InterPro" id="IPR036291">
    <property type="entry name" value="NAD(P)-bd_dom_sf"/>
</dbReference>
<dbReference type="Pfam" id="PF01408">
    <property type="entry name" value="GFO_IDH_MocA"/>
    <property type="match status" value="1"/>
</dbReference>
<dbReference type="PANTHER" id="PTHR43249">
    <property type="entry name" value="UDP-N-ACETYL-2-AMINO-2-DEOXY-D-GLUCURONATE OXIDASE"/>
    <property type="match status" value="1"/>
</dbReference>
<dbReference type="PANTHER" id="PTHR43249:SF1">
    <property type="entry name" value="D-GLUCOSIDE 3-DEHYDROGENASE"/>
    <property type="match status" value="1"/>
</dbReference>
<evidence type="ECO:0000313" key="4">
    <source>
        <dbReference type="Proteomes" id="UP000050509"/>
    </source>
</evidence>
<dbReference type="Gene3D" id="3.30.360.10">
    <property type="entry name" value="Dihydrodipicolinate Reductase, domain 2"/>
    <property type="match status" value="1"/>
</dbReference>
<proteinExistence type="predicted"/>
<feature type="domain" description="Gfo/Idh/MocA-like oxidoreductase N-terminal" evidence="1">
    <location>
        <begin position="7"/>
        <end position="124"/>
    </location>
</feature>
<dbReference type="SUPFAM" id="SSF55347">
    <property type="entry name" value="Glyceraldehyde-3-phosphate dehydrogenase-like, C-terminal domain"/>
    <property type="match status" value="1"/>
</dbReference>